<dbReference type="Pfam" id="PF01979">
    <property type="entry name" value="Amidohydro_1"/>
    <property type="match status" value="1"/>
</dbReference>
<dbReference type="SUPFAM" id="SSF51338">
    <property type="entry name" value="Composite domain of metallo-dependent hydrolases"/>
    <property type="match status" value="1"/>
</dbReference>
<dbReference type="Proteomes" id="UP000182744">
    <property type="component" value="Unassembled WGS sequence"/>
</dbReference>
<organism evidence="10 11">
    <name type="scientific">Actinobaculum suis</name>
    <dbReference type="NCBI Taxonomy" id="1657"/>
    <lineage>
        <taxon>Bacteria</taxon>
        <taxon>Bacillati</taxon>
        <taxon>Actinomycetota</taxon>
        <taxon>Actinomycetes</taxon>
        <taxon>Actinomycetales</taxon>
        <taxon>Actinomycetaceae</taxon>
        <taxon>Actinobaculum</taxon>
    </lineage>
</organism>
<evidence type="ECO:0000256" key="4">
    <source>
        <dbReference type="ARBA" id="ARBA00023211"/>
    </source>
</evidence>
<feature type="domain" description="Adenine deaminase C-terminal" evidence="8">
    <location>
        <begin position="415"/>
        <end position="576"/>
    </location>
</feature>
<dbReference type="InterPro" id="IPR032466">
    <property type="entry name" value="Metal_Hydrolase"/>
</dbReference>
<evidence type="ECO:0000313" key="11">
    <source>
        <dbReference type="Proteomes" id="UP000182744"/>
    </source>
</evidence>
<dbReference type="EC" id="3.5.4.2" evidence="2 6"/>
<evidence type="ECO:0000256" key="1">
    <source>
        <dbReference type="ARBA" id="ARBA00006773"/>
    </source>
</evidence>
<keyword evidence="11" id="KW-1185">Reference proteome</keyword>
<dbReference type="PANTHER" id="PTHR11113">
    <property type="entry name" value="N-ACETYLGLUCOSAMINE-6-PHOSPHATE DEACETYLASE"/>
    <property type="match status" value="1"/>
</dbReference>
<evidence type="ECO:0000313" key="9">
    <source>
        <dbReference type="EMBL" id="MDY5153317.1"/>
    </source>
</evidence>
<dbReference type="PANTHER" id="PTHR11113:SF2">
    <property type="entry name" value="ADENINE DEAMINASE"/>
    <property type="match status" value="1"/>
</dbReference>
<accession>A0A1G7D7V0</accession>
<keyword evidence="4 6" id="KW-0464">Manganese</keyword>
<dbReference type="Proteomes" id="UP001273799">
    <property type="component" value="Unassembled WGS sequence"/>
</dbReference>
<proteinExistence type="inferred from homology"/>
<feature type="domain" description="Amidohydrolase-related" evidence="7">
    <location>
        <begin position="68"/>
        <end position="354"/>
    </location>
</feature>
<comment type="catalytic activity">
    <reaction evidence="5 6">
        <text>adenine + H2O + H(+) = hypoxanthine + NH4(+)</text>
        <dbReference type="Rhea" id="RHEA:23688"/>
        <dbReference type="ChEBI" id="CHEBI:15377"/>
        <dbReference type="ChEBI" id="CHEBI:15378"/>
        <dbReference type="ChEBI" id="CHEBI:16708"/>
        <dbReference type="ChEBI" id="CHEBI:17368"/>
        <dbReference type="ChEBI" id="CHEBI:28938"/>
        <dbReference type="EC" id="3.5.4.2"/>
    </reaction>
</comment>
<reference evidence="9" key="3">
    <citation type="submission" date="2023-10" db="EMBL/GenBank/DDBJ databases">
        <title>Whole Genome based description of the genera Actinobaculum and Actinotignum reveals a complex phylogenetic relationship within the species included in the genus Actinotignum.</title>
        <authorList>
            <person name="Jensen C.S."/>
            <person name="Dargis R."/>
            <person name="Kemp M."/>
            <person name="Christensen J.J."/>
        </authorList>
    </citation>
    <scope>NUCLEOTIDE SEQUENCE</scope>
    <source>
        <strain evidence="9">Actinobaculum_suis_CCUG19206T</strain>
    </source>
</reference>
<dbReference type="InterPro" id="IPR026912">
    <property type="entry name" value="Adenine_deam_C"/>
</dbReference>
<reference evidence="10" key="1">
    <citation type="submission" date="2016-10" db="EMBL/GenBank/DDBJ databases">
        <authorList>
            <person name="de Groot N.N."/>
        </authorList>
    </citation>
    <scope>NUCLEOTIDE SEQUENCE [LARGE SCALE GENOMIC DNA]</scope>
    <source>
        <strain evidence="10">DSM 20639</strain>
    </source>
</reference>
<evidence type="ECO:0000259" key="7">
    <source>
        <dbReference type="Pfam" id="PF01979"/>
    </source>
</evidence>
<dbReference type="GO" id="GO:0006146">
    <property type="term" value="P:adenine catabolic process"/>
    <property type="evidence" value="ECO:0007669"/>
    <property type="project" value="InterPro"/>
</dbReference>
<keyword evidence="3 6" id="KW-0378">Hydrolase</keyword>
<dbReference type="SUPFAM" id="SSF51556">
    <property type="entry name" value="Metallo-dependent hydrolases"/>
    <property type="match status" value="1"/>
</dbReference>
<protein>
    <recommendedName>
        <fullName evidence="2 6">Adenine deaminase</fullName>
        <shortName evidence="6">Adenase</shortName>
        <shortName evidence="6">Adenine aminase</shortName>
        <ecNumber evidence="2 6">3.5.4.2</ecNumber>
    </recommendedName>
</protein>
<evidence type="ECO:0000256" key="5">
    <source>
        <dbReference type="ARBA" id="ARBA00047720"/>
    </source>
</evidence>
<evidence type="ECO:0000256" key="3">
    <source>
        <dbReference type="ARBA" id="ARBA00022801"/>
    </source>
</evidence>
<sequence>MPNRHLLDVAYGRAHADVIIDGGQLVNVMTGEIYPASVAIAEGRVAAVGDVEAQRGPETKIIDAEGRYLTPGLIDGHLHIECSKLSVTMFADLVSRYGTTSAISGLDQILVVAGLEGVKEFLAEAETAPMRVWWGAPAKAPYTVPESNVGHRFGVAEHEQVQHLPECVGLWETVQEFVEYGDEEVLTAMDMAERNRLQAFGCAPLVDARRVAGYAASGVALCHESYSPEEELEKLRNGINILIRESTAAPMLEENIKLVTQMGAPADRVGFCTDDVMATGILERGHLDYVVRLAIQHGVDPVTAIQMATVNTARMYRLDHQIGSITPGRFADILLVDSLEDFRPAVVIKGGEVVAREGQPVRPAQAPERSEILLNTFHLPEVTPARIAVPAEGTRARVQTIVLSTGVAFKRPGEEVELEIVEGKVQPDISQDVIYVACAERYGKTNNLPVAFIKGFGLKRGAIATSASPDDNNIVAAGTTPEDVAFAINRVAEIGGGQVVVADGEVLAELPLPVGGIVADLPAEEMARAESHLDEVAREQLGATLESVFGQLLFLAITAIPEWAITDLGLIDCVSFEVTDPVLSAK</sequence>
<evidence type="ECO:0000259" key="8">
    <source>
        <dbReference type="Pfam" id="PF13382"/>
    </source>
</evidence>
<dbReference type="GO" id="GO:0000034">
    <property type="term" value="F:adenine deaminase activity"/>
    <property type="evidence" value="ECO:0007669"/>
    <property type="project" value="UniProtKB-UniRule"/>
</dbReference>
<gene>
    <name evidence="6" type="primary">ade</name>
    <name evidence="9" type="ORF">R6G71_04550</name>
    <name evidence="10" type="ORF">SAMN05421878_11028</name>
</gene>
<evidence type="ECO:0000256" key="6">
    <source>
        <dbReference type="HAMAP-Rule" id="MF_01518"/>
    </source>
</evidence>
<comment type="similarity">
    <text evidence="1 6">Belongs to the metallo-dependent hydrolases superfamily. Adenine deaminase family.</text>
</comment>
<dbReference type="EMBL" id="FNAU01000010">
    <property type="protein sequence ID" value="SDE47642.1"/>
    <property type="molecule type" value="Genomic_DNA"/>
</dbReference>
<evidence type="ECO:0000313" key="10">
    <source>
        <dbReference type="EMBL" id="SDE47642.1"/>
    </source>
</evidence>
<dbReference type="AlphaFoldDB" id="A0A1G7D7V0"/>
<dbReference type="EMBL" id="JAWNFU010000002">
    <property type="protein sequence ID" value="MDY5153317.1"/>
    <property type="molecule type" value="Genomic_DNA"/>
</dbReference>
<dbReference type="RefSeq" id="WP_074662901.1">
    <property type="nucleotide sequence ID" value="NZ_FNAU01000010.1"/>
</dbReference>
<name>A0A1G7D7V0_9ACTO</name>
<dbReference type="InterPro" id="IPR011059">
    <property type="entry name" value="Metal-dep_hydrolase_composite"/>
</dbReference>
<evidence type="ECO:0000256" key="2">
    <source>
        <dbReference type="ARBA" id="ARBA00012782"/>
    </source>
</evidence>
<dbReference type="InterPro" id="IPR006679">
    <property type="entry name" value="Adenine_deam"/>
</dbReference>
<dbReference type="InterPro" id="IPR006680">
    <property type="entry name" value="Amidohydro-rel"/>
</dbReference>
<dbReference type="Gene3D" id="3.20.20.140">
    <property type="entry name" value="Metal-dependent hydrolases"/>
    <property type="match status" value="1"/>
</dbReference>
<dbReference type="Pfam" id="PF13382">
    <property type="entry name" value="Adenine_deam_C"/>
    <property type="match status" value="1"/>
</dbReference>
<dbReference type="Gene3D" id="2.30.40.10">
    <property type="entry name" value="Urease, subunit C, domain 1"/>
    <property type="match status" value="1"/>
</dbReference>
<dbReference type="HAMAP" id="MF_01518">
    <property type="entry name" value="Adenine_deamin"/>
    <property type="match status" value="1"/>
</dbReference>
<comment type="cofactor">
    <cofactor evidence="6">
        <name>Mn(2+)</name>
        <dbReference type="ChEBI" id="CHEBI:29035"/>
    </cofactor>
</comment>
<reference evidence="11" key="2">
    <citation type="submission" date="2016-10" db="EMBL/GenBank/DDBJ databases">
        <authorList>
            <person name="Varghese N."/>
        </authorList>
    </citation>
    <scope>NUCLEOTIDE SEQUENCE [LARGE SCALE GENOMIC DNA]</scope>
    <source>
        <strain evidence="11">DSM 20639</strain>
    </source>
</reference>